<dbReference type="Proteomes" id="UP000266841">
    <property type="component" value="Unassembled WGS sequence"/>
</dbReference>
<dbReference type="Gene3D" id="1.25.40.10">
    <property type="entry name" value="Tetratricopeptide repeat domain"/>
    <property type="match status" value="1"/>
</dbReference>
<protein>
    <submittedName>
        <fullName evidence="2">Uncharacterized protein</fullName>
    </submittedName>
</protein>
<reference evidence="2 3" key="1">
    <citation type="journal article" date="2012" name="Genome Biol.">
        <title>Genome and low-iron response of an oceanic diatom adapted to chronic iron limitation.</title>
        <authorList>
            <person name="Lommer M."/>
            <person name="Specht M."/>
            <person name="Roy A.S."/>
            <person name="Kraemer L."/>
            <person name="Andreson R."/>
            <person name="Gutowska M.A."/>
            <person name="Wolf J."/>
            <person name="Bergner S.V."/>
            <person name="Schilhabel M.B."/>
            <person name="Klostermeier U.C."/>
            <person name="Beiko R.G."/>
            <person name="Rosenstiel P."/>
            <person name="Hippler M."/>
            <person name="Laroche J."/>
        </authorList>
    </citation>
    <scope>NUCLEOTIDE SEQUENCE [LARGE SCALE GENOMIC DNA]</scope>
    <source>
        <strain evidence="2 3">CCMP1005</strain>
    </source>
</reference>
<dbReference type="InterPro" id="IPR011990">
    <property type="entry name" value="TPR-like_helical_dom_sf"/>
</dbReference>
<accession>K0S4X4</accession>
<evidence type="ECO:0000256" key="1">
    <source>
        <dbReference type="ARBA" id="ARBA00038101"/>
    </source>
</evidence>
<evidence type="ECO:0000313" key="2">
    <source>
        <dbReference type="EMBL" id="EJK61123.1"/>
    </source>
</evidence>
<dbReference type="InterPro" id="IPR050767">
    <property type="entry name" value="Sel1_AlgK"/>
</dbReference>
<evidence type="ECO:0000313" key="3">
    <source>
        <dbReference type="Proteomes" id="UP000266841"/>
    </source>
</evidence>
<proteinExistence type="inferred from homology"/>
<dbReference type="AlphaFoldDB" id="K0S4X4"/>
<keyword evidence="3" id="KW-1185">Reference proteome</keyword>
<dbReference type="Pfam" id="PF08238">
    <property type="entry name" value="Sel1"/>
    <property type="match status" value="2"/>
</dbReference>
<comment type="caution">
    <text evidence="2">The sequence shown here is derived from an EMBL/GenBank/DDBJ whole genome shotgun (WGS) entry which is preliminary data.</text>
</comment>
<dbReference type="SUPFAM" id="SSF81901">
    <property type="entry name" value="HCP-like"/>
    <property type="match status" value="1"/>
</dbReference>
<sequence>MHDTCAFCRTPNPKDGAAAIAMTRARVDARDPDAVHFLGDHYNHGDGGLEVDVPRAIELWKEAAELGSIDACYNLGNSYLDGSGVARDEARAVHYLEVAACRGHVQSRHNLGVLECNGGEYARGVRHYTISAKMGYEGSAKDIEYLCKEGEATKAQYEEALGGYLEAMEEMKSPQREVAVYLRARSDELSRAHQT</sequence>
<comment type="similarity">
    <text evidence="1">Belongs to the sel-1 family.</text>
</comment>
<dbReference type="PANTHER" id="PTHR11102">
    <property type="entry name" value="SEL-1-LIKE PROTEIN"/>
    <property type="match status" value="1"/>
</dbReference>
<name>K0S4X4_THAOC</name>
<dbReference type="EMBL" id="AGNL01020381">
    <property type="protein sequence ID" value="EJK61123.1"/>
    <property type="molecule type" value="Genomic_DNA"/>
</dbReference>
<dbReference type="PANTHER" id="PTHR11102:SF160">
    <property type="entry name" value="ERAD-ASSOCIATED E3 UBIQUITIN-PROTEIN LIGASE COMPONENT HRD3"/>
    <property type="match status" value="1"/>
</dbReference>
<organism evidence="2 3">
    <name type="scientific">Thalassiosira oceanica</name>
    <name type="common">Marine diatom</name>
    <dbReference type="NCBI Taxonomy" id="159749"/>
    <lineage>
        <taxon>Eukaryota</taxon>
        <taxon>Sar</taxon>
        <taxon>Stramenopiles</taxon>
        <taxon>Ochrophyta</taxon>
        <taxon>Bacillariophyta</taxon>
        <taxon>Coscinodiscophyceae</taxon>
        <taxon>Thalassiosirophycidae</taxon>
        <taxon>Thalassiosirales</taxon>
        <taxon>Thalassiosiraceae</taxon>
        <taxon>Thalassiosira</taxon>
    </lineage>
</organism>
<dbReference type="InterPro" id="IPR006597">
    <property type="entry name" value="Sel1-like"/>
</dbReference>
<dbReference type="SMART" id="SM00671">
    <property type="entry name" value="SEL1"/>
    <property type="match status" value="3"/>
</dbReference>
<gene>
    <name evidence="2" type="ORF">THAOC_18438</name>
</gene>
<dbReference type="OrthoDB" id="2384430at2759"/>